<dbReference type="InterPro" id="IPR006311">
    <property type="entry name" value="TAT_signal"/>
</dbReference>
<evidence type="ECO:0000256" key="4">
    <source>
        <dbReference type="ARBA" id="ARBA00022764"/>
    </source>
</evidence>
<organism evidence="5 6">
    <name type="scientific">Cellulomonas wangsupingiae</name>
    <dbReference type="NCBI Taxonomy" id="2968085"/>
    <lineage>
        <taxon>Bacteria</taxon>
        <taxon>Bacillati</taxon>
        <taxon>Actinomycetota</taxon>
        <taxon>Actinomycetes</taxon>
        <taxon>Micrococcales</taxon>
        <taxon>Cellulomonadaceae</taxon>
        <taxon>Cellulomonas</taxon>
    </lineage>
</organism>
<dbReference type="EMBL" id="CP101989">
    <property type="protein sequence ID" value="UUI66573.1"/>
    <property type="molecule type" value="Genomic_DNA"/>
</dbReference>
<evidence type="ECO:0000256" key="1">
    <source>
        <dbReference type="ARBA" id="ARBA00004418"/>
    </source>
</evidence>
<evidence type="ECO:0000256" key="3">
    <source>
        <dbReference type="ARBA" id="ARBA00022729"/>
    </source>
</evidence>
<name>A0ABY5K9Y1_9CELL</name>
<sequence>MSSDRRPLPGDPRVRELVRQARGVSRRRFLAGAAGAAGTGALLAACGTGGPTQAGPDGGGGSGALRWANWTQYLDQNVEGTGFPTLEAFEETSGIDVEYFEDIEDNDSFYGKISRQLESGQDIGYDVVTLTDWMTARWIRQEHVAELDRTRMPNAANILPNLESVDFDDGRRYSLTWQSGFAGIAWNIEAIPDGLRSVSDLWDPQHKGRIVVLSEMRDTIGLIMLENGMDPAGDWTTDDWFDALDVVQRNLDDGQIRQVRGNSYTEDLKSGDAVACMAWSGDITSLNYEVGGKFAFAIPDAGGTLWSDNVMVPKASPRRAQAEELFDYYYDPEVAAEVAAWVNYITPVQGAQEVLARTDPELAEDPMIFPTEEILSRAHVFRTLTPAEEERYNGQFLQVIGV</sequence>
<dbReference type="RefSeq" id="WP_227565079.1">
    <property type="nucleotide sequence ID" value="NZ_CP101989.1"/>
</dbReference>
<dbReference type="InterPro" id="IPR001188">
    <property type="entry name" value="Sperm_putr-bd"/>
</dbReference>
<dbReference type="InterPro" id="IPR006059">
    <property type="entry name" value="SBP"/>
</dbReference>
<evidence type="ECO:0000256" key="2">
    <source>
        <dbReference type="ARBA" id="ARBA00022448"/>
    </source>
</evidence>
<keyword evidence="6" id="KW-1185">Reference proteome</keyword>
<dbReference type="PRINTS" id="PR00909">
    <property type="entry name" value="SPERMDNBNDNG"/>
</dbReference>
<keyword evidence="2" id="KW-0813">Transport</keyword>
<protein>
    <submittedName>
        <fullName evidence="5">Spermidine/putrescine ABC transporter substrate-binding protein</fullName>
    </submittedName>
</protein>
<dbReference type="SUPFAM" id="SSF53850">
    <property type="entry name" value="Periplasmic binding protein-like II"/>
    <property type="match status" value="1"/>
</dbReference>
<keyword evidence="4" id="KW-0574">Periplasm</keyword>
<dbReference type="Pfam" id="PF13416">
    <property type="entry name" value="SBP_bac_8"/>
    <property type="match status" value="1"/>
</dbReference>
<comment type="subcellular location">
    <subcellularLocation>
        <location evidence="1">Periplasm</location>
    </subcellularLocation>
</comment>
<reference evidence="5 6" key="1">
    <citation type="submission" date="2022-07" db="EMBL/GenBank/DDBJ databases">
        <title>Novel species in genus cellulomonas.</title>
        <authorList>
            <person name="Ye L."/>
        </authorList>
    </citation>
    <scope>NUCLEOTIDE SEQUENCE [LARGE SCALE GENOMIC DNA]</scope>
    <source>
        <strain evidence="6">zg-Y908</strain>
    </source>
</reference>
<dbReference type="PANTHER" id="PTHR30222">
    <property type="entry name" value="SPERMIDINE/PUTRESCINE-BINDING PERIPLASMIC PROTEIN"/>
    <property type="match status" value="1"/>
</dbReference>
<proteinExistence type="predicted"/>
<dbReference type="Proteomes" id="UP001317322">
    <property type="component" value="Chromosome"/>
</dbReference>
<dbReference type="PROSITE" id="PS51318">
    <property type="entry name" value="TAT"/>
    <property type="match status" value="1"/>
</dbReference>
<evidence type="ECO:0000313" key="5">
    <source>
        <dbReference type="EMBL" id="UUI66573.1"/>
    </source>
</evidence>
<dbReference type="CDD" id="cd13590">
    <property type="entry name" value="PBP2_PotD_PotF_like"/>
    <property type="match status" value="1"/>
</dbReference>
<evidence type="ECO:0000313" key="6">
    <source>
        <dbReference type="Proteomes" id="UP001317322"/>
    </source>
</evidence>
<dbReference type="PANTHER" id="PTHR30222:SF17">
    <property type="entry name" value="SPERMIDINE_PUTRESCINE-BINDING PERIPLASMIC PROTEIN"/>
    <property type="match status" value="1"/>
</dbReference>
<keyword evidence="3" id="KW-0732">Signal</keyword>
<accession>A0ABY5K9Y1</accession>
<dbReference type="Gene3D" id="3.40.190.10">
    <property type="entry name" value="Periplasmic binding protein-like II"/>
    <property type="match status" value="2"/>
</dbReference>
<gene>
    <name evidence="5" type="ORF">NP075_07665</name>
</gene>